<evidence type="ECO:0000313" key="1">
    <source>
        <dbReference type="EMBL" id="PVZ95124.1"/>
    </source>
</evidence>
<name>A0A2V1HXP7_9MICO</name>
<gene>
    <name evidence="1" type="ORF">DDQ50_00905</name>
</gene>
<organism evidence="1 2">
    <name type="scientific">Amnibacterium flavum</name>
    <dbReference type="NCBI Taxonomy" id="2173173"/>
    <lineage>
        <taxon>Bacteria</taxon>
        <taxon>Bacillati</taxon>
        <taxon>Actinomycetota</taxon>
        <taxon>Actinomycetes</taxon>
        <taxon>Micrococcales</taxon>
        <taxon>Microbacteriaceae</taxon>
        <taxon>Amnibacterium</taxon>
    </lineage>
</organism>
<keyword evidence="2" id="KW-1185">Reference proteome</keyword>
<dbReference type="Proteomes" id="UP000244893">
    <property type="component" value="Unassembled WGS sequence"/>
</dbReference>
<accession>A0A2V1HXP7</accession>
<proteinExistence type="predicted"/>
<protein>
    <submittedName>
        <fullName evidence="1">Uncharacterized protein</fullName>
    </submittedName>
</protein>
<sequence length="234" mass="24372">MTAIATRRRESQSVDPARRRQRFLALGLAGVVVAAGVAGAVVTSSAYFTDEKTVTTNTVQTNSITVGLFDGATDASALTSFSLANLAPASSADLTALKPSMKVFTVKNVGTGNFTWTGDIDTFSLTKTDGSALPSTTVVGGGSPSATDAQAKIYVQFGTPTTLSAGVPTAVTWETARTLTDALVSTNKEIAVTTLAAGVTSTKVVRFYMDPTATNDYQNVKLTYTLKVNAEQIH</sequence>
<dbReference type="EMBL" id="QEOP01000001">
    <property type="protein sequence ID" value="PVZ95124.1"/>
    <property type="molecule type" value="Genomic_DNA"/>
</dbReference>
<dbReference type="RefSeq" id="WP_116754862.1">
    <property type="nucleotide sequence ID" value="NZ_JBHUEX010000001.1"/>
</dbReference>
<comment type="caution">
    <text evidence="1">The sequence shown here is derived from an EMBL/GenBank/DDBJ whole genome shotgun (WGS) entry which is preliminary data.</text>
</comment>
<reference evidence="1 2" key="1">
    <citation type="submission" date="2018-05" db="EMBL/GenBank/DDBJ databases">
        <title>Amnibacterium sp. M8JJ-5, whole genome shotgun sequence.</title>
        <authorList>
            <person name="Tuo L."/>
        </authorList>
    </citation>
    <scope>NUCLEOTIDE SEQUENCE [LARGE SCALE GENOMIC DNA]</scope>
    <source>
        <strain evidence="1 2">M8JJ-5</strain>
    </source>
</reference>
<dbReference type="AlphaFoldDB" id="A0A2V1HXP7"/>
<evidence type="ECO:0000313" key="2">
    <source>
        <dbReference type="Proteomes" id="UP000244893"/>
    </source>
</evidence>